<reference evidence="1" key="1">
    <citation type="submission" date="2023-02" db="EMBL/GenBank/DDBJ databases">
        <title>Georgenia sp.10Sc9-8, isolated from a soil sample collected from the Taklamakan desert.</title>
        <authorList>
            <person name="Liu S."/>
        </authorList>
    </citation>
    <scope>NUCLEOTIDE SEQUENCE</scope>
    <source>
        <strain evidence="1">10Sc9-8</strain>
    </source>
</reference>
<gene>
    <name evidence="1" type="ORF">PU560_06885</name>
</gene>
<dbReference type="SUPFAM" id="SSF102198">
    <property type="entry name" value="Putative cyclase"/>
    <property type="match status" value="1"/>
</dbReference>
<evidence type="ECO:0000313" key="1">
    <source>
        <dbReference type="EMBL" id="MDD9206193.1"/>
    </source>
</evidence>
<evidence type="ECO:0000313" key="2">
    <source>
        <dbReference type="Proteomes" id="UP001165561"/>
    </source>
</evidence>
<feature type="non-terminal residue" evidence="1">
    <location>
        <position position="1"/>
    </location>
</feature>
<dbReference type="Proteomes" id="UP001165561">
    <property type="component" value="Unassembled WGS sequence"/>
</dbReference>
<protein>
    <submittedName>
        <fullName evidence="1">Cyclase family protein</fullName>
    </submittedName>
</protein>
<dbReference type="Gene3D" id="3.50.30.50">
    <property type="entry name" value="Putative cyclase"/>
    <property type="match status" value="1"/>
</dbReference>
<sequence>LPATGAVLVTPPLKILGGSGSPSRVLALVER</sequence>
<dbReference type="EMBL" id="JARACI010000808">
    <property type="protein sequence ID" value="MDD9206193.1"/>
    <property type="molecule type" value="Genomic_DNA"/>
</dbReference>
<keyword evidence="2" id="KW-1185">Reference proteome</keyword>
<proteinExistence type="predicted"/>
<accession>A0ABT5TVV2</accession>
<comment type="caution">
    <text evidence="1">The sequence shown here is derived from an EMBL/GenBank/DDBJ whole genome shotgun (WGS) entry which is preliminary data.</text>
</comment>
<dbReference type="InterPro" id="IPR037175">
    <property type="entry name" value="KFase_sf"/>
</dbReference>
<organism evidence="1 2">
    <name type="scientific">Georgenia halotolerans</name>
    <dbReference type="NCBI Taxonomy" id="3028317"/>
    <lineage>
        <taxon>Bacteria</taxon>
        <taxon>Bacillati</taxon>
        <taxon>Actinomycetota</taxon>
        <taxon>Actinomycetes</taxon>
        <taxon>Micrococcales</taxon>
        <taxon>Bogoriellaceae</taxon>
        <taxon>Georgenia</taxon>
    </lineage>
</organism>
<name>A0ABT5TVV2_9MICO</name>